<feature type="domain" description="Ycf2 N-terminal" evidence="1">
    <location>
        <begin position="75"/>
        <end position="197"/>
    </location>
</feature>
<dbReference type="InterPro" id="IPR056777">
    <property type="entry name" value="Ycf2_N"/>
</dbReference>
<name>A0A7N0U022_KALFE</name>
<proteinExistence type="predicted"/>
<organism evidence="2 3">
    <name type="scientific">Kalanchoe fedtschenkoi</name>
    <name type="common">Lavender scallops</name>
    <name type="synonym">South American air plant</name>
    <dbReference type="NCBI Taxonomy" id="63787"/>
    <lineage>
        <taxon>Eukaryota</taxon>
        <taxon>Viridiplantae</taxon>
        <taxon>Streptophyta</taxon>
        <taxon>Embryophyta</taxon>
        <taxon>Tracheophyta</taxon>
        <taxon>Spermatophyta</taxon>
        <taxon>Magnoliopsida</taxon>
        <taxon>eudicotyledons</taxon>
        <taxon>Gunneridae</taxon>
        <taxon>Pentapetalae</taxon>
        <taxon>Saxifragales</taxon>
        <taxon>Crassulaceae</taxon>
        <taxon>Kalanchoe</taxon>
    </lineage>
</organism>
<protein>
    <recommendedName>
        <fullName evidence="1">Ycf2 N-terminal domain-containing protein</fullName>
    </recommendedName>
</protein>
<accession>A0A7N0U022</accession>
<reference evidence="2" key="1">
    <citation type="submission" date="2021-01" db="UniProtKB">
        <authorList>
            <consortium name="EnsemblPlants"/>
        </authorList>
    </citation>
    <scope>IDENTIFICATION</scope>
</reference>
<dbReference type="AlphaFoldDB" id="A0A7N0U022"/>
<evidence type="ECO:0000259" key="1">
    <source>
        <dbReference type="Pfam" id="PF05695"/>
    </source>
</evidence>
<sequence length="207" mass="24421">MAACELNLYRKTPFGNDETWMYYCSSNRRRTKPCIRAMLGFKPLTFPTSVLSQFWAVQSKTTGSIGKLHAARIWDLSVSFILTCGCSLKYHHWFLFLSNSLPFFFVSFGKIPVHRSEIHIYELKCPNYQLCNQLLESTGFQIVHLKKWKPFLLDDHDTSKKSKFLINGGRISPFLFSKIPKWMIDSFHTRNNRRKRIPIFHHLFNYN</sequence>
<keyword evidence="3" id="KW-1185">Reference proteome</keyword>
<evidence type="ECO:0000313" key="3">
    <source>
        <dbReference type="Proteomes" id="UP000594263"/>
    </source>
</evidence>
<dbReference type="Gramene" id="Kaladp0048s0961.1.v1.1">
    <property type="protein sequence ID" value="Kaladp0048s0961.1.v1.1"/>
    <property type="gene ID" value="Kaladp0048s0961.v1.1"/>
</dbReference>
<dbReference type="Pfam" id="PF05695">
    <property type="entry name" value="Ycf2"/>
    <property type="match status" value="1"/>
</dbReference>
<dbReference type="EnsemblPlants" id="Kaladp0048s0961.1.v1.1">
    <property type="protein sequence ID" value="Kaladp0048s0961.1.v1.1"/>
    <property type="gene ID" value="Kaladp0048s0961.v1.1"/>
</dbReference>
<evidence type="ECO:0000313" key="2">
    <source>
        <dbReference type="EnsemblPlants" id="Kaladp0048s0961.1.v1.1"/>
    </source>
</evidence>
<dbReference type="Proteomes" id="UP000594263">
    <property type="component" value="Unplaced"/>
</dbReference>